<dbReference type="InterPro" id="IPR000719">
    <property type="entry name" value="Prot_kinase_dom"/>
</dbReference>
<dbReference type="SUPFAM" id="SSF56112">
    <property type="entry name" value="Protein kinase-like (PK-like)"/>
    <property type="match status" value="1"/>
</dbReference>
<comment type="caution">
    <text evidence="2">The sequence shown here is derived from an EMBL/GenBank/DDBJ whole genome shotgun (WGS) entry which is preliminary data.</text>
</comment>
<keyword evidence="3" id="KW-1185">Reference proteome</keyword>
<dbReference type="Gene3D" id="1.10.510.10">
    <property type="entry name" value="Transferase(Phosphotransferase) domain 1"/>
    <property type="match status" value="1"/>
</dbReference>
<protein>
    <recommendedName>
        <fullName evidence="1">Protein kinase domain-containing protein</fullName>
    </recommendedName>
</protein>
<proteinExistence type="predicted"/>
<evidence type="ECO:0000313" key="3">
    <source>
        <dbReference type="Proteomes" id="UP001305647"/>
    </source>
</evidence>
<dbReference type="AlphaFoldDB" id="A0AAN6PRV0"/>
<name>A0AAN6PRV0_9PEZI</name>
<evidence type="ECO:0000313" key="2">
    <source>
        <dbReference type="EMBL" id="KAK4096804.1"/>
    </source>
</evidence>
<dbReference type="GO" id="GO:0005524">
    <property type="term" value="F:ATP binding"/>
    <property type="evidence" value="ECO:0007669"/>
    <property type="project" value="InterPro"/>
</dbReference>
<gene>
    <name evidence="2" type="ORF">N658DRAFT_510889</name>
</gene>
<feature type="domain" description="Protein kinase" evidence="1">
    <location>
        <begin position="1"/>
        <end position="305"/>
    </location>
</feature>
<reference evidence="2" key="2">
    <citation type="submission" date="2023-05" db="EMBL/GenBank/DDBJ databases">
        <authorList>
            <consortium name="Lawrence Berkeley National Laboratory"/>
            <person name="Steindorff A."/>
            <person name="Hensen N."/>
            <person name="Bonometti L."/>
            <person name="Westerberg I."/>
            <person name="Brannstrom I.O."/>
            <person name="Guillou S."/>
            <person name="Cros-Aarteil S."/>
            <person name="Calhoun S."/>
            <person name="Haridas S."/>
            <person name="Kuo A."/>
            <person name="Mondo S."/>
            <person name="Pangilinan J."/>
            <person name="Riley R."/>
            <person name="Labutti K."/>
            <person name="Andreopoulos B."/>
            <person name="Lipzen A."/>
            <person name="Chen C."/>
            <person name="Yanf M."/>
            <person name="Daum C."/>
            <person name="Ng V."/>
            <person name="Clum A."/>
            <person name="Ohm R."/>
            <person name="Martin F."/>
            <person name="Silar P."/>
            <person name="Natvig D."/>
            <person name="Lalanne C."/>
            <person name="Gautier V."/>
            <person name="Ament-Velasquez S.L."/>
            <person name="Kruys A."/>
            <person name="Hutchinson M.I."/>
            <person name="Powell A.J."/>
            <person name="Barry K."/>
            <person name="Miller A.N."/>
            <person name="Grigoriev I.V."/>
            <person name="Debuchy R."/>
            <person name="Gladieux P."/>
            <person name="Thoren M.H."/>
            <person name="Johannesson H."/>
        </authorList>
    </citation>
    <scope>NUCLEOTIDE SEQUENCE</scope>
    <source>
        <strain evidence="2">CBS 757.83</strain>
    </source>
</reference>
<accession>A0AAN6PRV0</accession>
<dbReference type="EMBL" id="MU863695">
    <property type="protein sequence ID" value="KAK4096804.1"/>
    <property type="molecule type" value="Genomic_DNA"/>
</dbReference>
<reference evidence="2" key="1">
    <citation type="journal article" date="2023" name="Mol. Phylogenet. Evol.">
        <title>Genome-scale phylogeny and comparative genomics of the fungal order Sordariales.</title>
        <authorList>
            <person name="Hensen N."/>
            <person name="Bonometti L."/>
            <person name="Westerberg I."/>
            <person name="Brannstrom I.O."/>
            <person name="Guillou S."/>
            <person name="Cros-Aarteil S."/>
            <person name="Calhoun S."/>
            <person name="Haridas S."/>
            <person name="Kuo A."/>
            <person name="Mondo S."/>
            <person name="Pangilinan J."/>
            <person name="Riley R."/>
            <person name="LaButti K."/>
            <person name="Andreopoulos B."/>
            <person name="Lipzen A."/>
            <person name="Chen C."/>
            <person name="Yan M."/>
            <person name="Daum C."/>
            <person name="Ng V."/>
            <person name="Clum A."/>
            <person name="Steindorff A."/>
            <person name="Ohm R.A."/>
            <person name="Martin F."/>
            <person name="Silar P."/>
            <person name="Natvig D.O."/>
            <person name="Lalanne C."/>
            <person name="Gautier V."/>
            <person name="Ament-Velasquez S.L."/>
            <person name="Kruys A."/>
            <person name="Hutchinson M.I."/>
            <person name="Powell A.J."/>
            <person name="Barry K."/>
            <person name="Miller A.N."/>
            <person name="Grigoriev I.V."/>
            <person name="Debuchy R."/>
            <person name="Gladieux P."/>
            <person name="Hiltunen Thoren M."/>
            <person name="Johannesson H."/>
        </authorList>
    </citation>
    <scope>NUCLEOTIDE SEQUENCE</scope>
    <source>
        <strain evidence="2">CBS 757.83</strain>
    </source>
</reference>
<dbReference type="PANTHER" id="PTHR37542">
    <property type="entry name" value="HELO DOMAIN-CONTAINING PROTEIN-RELATED"/>
    <property type="match status" value="1"/>
</dbReference>
<organism evidence="2 3">
    <name type="scientific">Parathielavia hyrcaniae</name>
    <dbReference type="NCBI Taxonomy" id="113614"/>
    <lineage>
        <taxon>Eukaryota</taxon>
        <taxon>Fungi</taxon>
        <taxon>Dikarya</taxon>
        <taxon>Ascomycota</taxon>
        <taxon>Pezizomycotina</taxon>
        <taxon>Sordariomycetes</taxon>
        <taxon>Sordariomycetidae</taxon>
        <taxon>Sordariales</taxon>
        <taxon>Chaetomiaceae</taxon>
        <taxon>Parathielavia</taxon>
    </lineage>
</organism>
<dbReference type="PROSITE" id="PS50011">
    <property type="entry name" value="PROTEIN_KINASE_DOM"/>
    <property type="match status" value="1"/>
</dbReference>
<dbReference type="GO" id="GO:0004672">
    <property type="term" value="F:protein kinase activity"/>
    <property type="evidence" value="ECO:0007669"/>
    <property type="project" value="InterPro"/>
</dbReference>
<sequence length="305" mass="33340">MTLTTTAIPFSRAKAARMPSSSSSSSSPSKPDRWFIIDTLPCRAPSNIRALDTDVRDLARKLKRADAFTFGLLNCKGVVRVFGQPQKQLDLTGFDLVFNVPEGGDATRMTSLRALLLGVGQKRDEGVVSVGEPPSLTRRVRLARELATSVSYVHTFDFVHKNIRPESVLLLDEGERKDGSTMGGCGGSAGDRLRSSFLVGFDSFRSVGGYTNMMGDQDWEYNVYRQPKGMGEFPAEEYRMQHDIYSLGVCLLEVGMWEPLVEYSGGESGTHPSGLVTTVLWVAISALCVTLARSVGCVPMVLAQR</sequence>
<evidence type="ECO:0000259" key="1">
    <source>
        <dbReference type="PROSITE" id="PS50011"/>
    </source>
</evidence>
<dbReference type="InterPro" id="IPR011009">
    <property type="entry name" value="Kinase-like_dom_sf"/>
</dbReference>
<dbReference type="Proteomes" id="UP001305647">
    <property type="component" value="Unassembled WGS sequence"/>
</dbReference>
<dbReference type="PANTHER" id="PTHR37542:SF1">
    <property type="entry name" value="PRION-INHIBITION AND PROPAGATION HELO DOMAIN-CONTAINING PROTEIN"/>
    <property type="match status" value="1"/>
</dbReference>